<keyword evidence="1" id="KW-0732">Signal</keyword>
<dbReference type="STRING" id="1217970.SAMN05444002_2908"/>
<keyword evidence="3" id="KW-1185">Reference proteome</keyword>
<evidence type="ECO:0000313" key="2">
    <source>
        <dbReference type="EMBL" id="SIO12579.1"/>
    </source>
</evidence>
<name>A0A1N6GYI1_9RHOB</name>
<protein>
    <submittedName>
        <fullName evidence="2">Uncharacterized protein</fullName>
    </submittedName>
</protein>
<dbReference type="EMBL" id="FSRL01000001">
    <property type="protein sequence ID" value="SIO12579.1"/>
    <property type="molecule type" value="Genomic_DNA"/>
</dbReference>
<evidence type="ECO:0000256" key="1">
    <source>
        <dbReference type="SAM" id="SignalP"/>
    </source>
</evidence>
<dbReference type="Proteomes" id="UP000184932">
    <property type="component" value="Unassembled WGS sequence"/>
</dbReference>
<sequence>MTRTLFLTAAGLAALVLPGTGGAQPFSTSMAECAALHQNAAQWVEGEAEAAALMRVHAGWRDAAIAQAEAEGIADAPARMGALIDDRTGDWEARGLRLFLSREFRDWMDYCRAFAAHRGLGLDR</sequence>
<proteinExistence type="predicted"/>
<organism evidence="2 3">
    <name type="scientific">Vannielia litorea</name>
    <dbReference type="NCBI Taxonomy" id="1217970"/>
    <lineage>
        <taxon>Bacteria</taxon>
        <taxon>Pseudomonadati</taxon>
        <taxon>Pseudomonadota</taxon>
        <taxon>Alphaproteobacteria</taxon>
        <taxon>Rhodobacterales</taxon>
        <taxon>Paracoccaceae</taxon>
        <taxon>Vannielia</taxon>
    </lineage>
</organism>
<dbReference type="OrthoDB" id="7726157at2"/>
<feature type="signal peptide" evidence="1">
    <location>
        <begin position="1"/>
        <end position="23"/>
    </location>
</feature>
<dbReference type="AlphaFoldDB" id="A0A1N6GYI1"/>
<gene>
    <name evidence="2" type="ORF">SAMN05444002_2908</name>
</gene>
<evidence type="ECO:0000313" key="3">
    <source>
        <dbReference type="Proteomes" id="UP000184932"/>
    </source>
</evidence>
<reference evidence="3" key="1">
    <citation type="submission" date="2016-11" db="EMBL/GenBank/DDBJ databases">
        <authorList>
            <person name="Varghese N."/>
            <person name="Submissions S."/>
        </authorList>
    </citation>
    <scope>NUCLEOTIDE SEQUENCE [LARGE SCALE GENOMIC DNA]</scope>
    <source>
        <strain evidence="3">DSM 29440</strain>
    </source>
</reference>
<dbReference type="RefSeq" id="WP_074256868.1">
    <property type="nucleotide sequence ID" value="NZ_FSRL01000001.1"/>
</dbReference>
<accession>A0A1N6GYI1</accession>
<feature type="chain" id="PRO_5012929770" evidence="1">
    <location>
        <begin position="24"/>
        <end position="124"/>
    </location>
</feature>